<reference evidence="2 3" key="1">
    <citation type="submission" date="2019-02" db="EMBL/GenBank/DDBJ databases">
        <title>Genomic Encyclopedia of Archaeal and Bacterial Type Strains, Phase II (KMG-II): from individual species to whole genera.</title>
        <authorList>
            <person name="Goeker M."/>
        </authorList>
    </citation>
    <scope>NUCLEOTIDE SEQUENCE [LARGE SCALE GENOMIC DNA]</scope>
    <source>
        <strain evidence="2 3">DSM 18328</strain>
    </source>
</reference>
<dbReference type="Pfam" id="PF12802">
    <property type="entry name" value="MarR_2"/>
    <property type="match status" value="1"/>
</dbReference>
<dbReference type="SUPFAM" id="SSF46785">
    <property type="entry name" value="Winged helix' DNA-binding domain"/>
    <property type="match status" value="1"/>
</dbReference>
<gene>
    <name evidence="2" type="ORF">BDK88_0003</name>
</gene>
<dbReference type="CDD" id="cd00090">
    <property type="entry name" value="HTH_ARSR"/>
    <property type="match status" value="1"/>
</dbReference>
<dbReference type="EMBL" id="SHMP01000001">
    <property type="protein sequence ID" value="RZV12588.1"/>
    <property type="molecule type" value="Genomic_DNA"/>
</dbReference>
<dbReference type="Gene3D" id="1.10.10.10">
    <property type="entry name" value="Winged helix-like DNA-binding domain superfamily/Winged helix DNA-binding domain"/>
    <property type="match status" value="1"/>
</dbReference>
<dbReference type="Proteomes" id="UP000291097">
    <property type="component" value="Unassembled WGS sequence"/>
</dbReference>
<dbReference type="GO" id="GO:0003700">
    <property type="term" value="F:DNA-binding transcription factor activity"/>
    <property type="evidence" value="ECO:0007669"/>
    <property type="project" value="InterPro"/>
</dbReference>
<dbReference type="AlphaFoldDB" id="A0A482YFT3"/>
<keyword evidence="2" id="KW-0238">DNA-binding</keyword>
<feature type="domain" description="HTH marR-type" evidence="1">
    <location>
        <begin position="60"/>
        <end position="104"/>
    </location>
</feature>
<dbReference type="InterPro" id="IPR000835">
    <property type="entry name" value="HTH_MarR-typ"/>
</dbReference>
<evidence type="ECO:0000313" key="3">
    <source>
        <dbReference type="Proteomes" id="UP000291097"/>
    </source>
</evidence>
<evidence type="ECO:0000259" key="1">
    <source>
        <dbReference type="Pfam" id="PF12802"/>
    </source>
</evidence>
<dbReference type="InterPro" id="IPR036388">
    <property type="entry name" value="WH-like_DNA-bd_sf"/>
</dbReference>
<sequence>MNSGSTWRSLSVLSRNESNCRSETTYSVYFEKVLQTVSSAKERLEDLPPSAKLVYKTLEFEGECTQKELVTETRLSSRTARYAISRLEEQELVEQRVSFRDARQKLYSLAK</sequence>
<dbReference type="GO" id="GO:0003677">
    <property type="term" value="F:DNA binding"/>
    <property type="evidence" value="ECO:0007669"/>
    <property type="project" value="UniProtKB-KW"/>
</dbReference>
<protein>
    <submittedName>
        <fullName evidence="2">Winged helix-turn-helix DNA-binding protein</fullName>
    </submittedName>
</protein>
<dbReference type="InterPro" id="IPR011991">
    <property type="entry name" value="ArsR-like_HTH"/>
</dbReference>
<dbReference type="InterPro" id="IPR036390">
    <property type="entry name" value="WH_DNA-bd_sf"/>
</dbReference>
<organism evidence="2 3">
    <name type="scientific">Natrinema hispanicum</name>
    <dbReference type="NCBI Taxonomy" id="392421"/>
    <lineage>
        <taxon>Archaea</taxon>
        <taxon>Methanobacteriati</taxon>
        <taxon>Methanobacteriota</taxon>
        <taxon>Stenosarchaea group</taxon>
        <taxon>Halobacteria</taxon>
        <taxon>Halobacteriales</taxon>
        <taxon>Natrialbaceae</taxon>
        <taxon>Natrinema</taxon>
    </lineage>
</organism>
<name>A0A482YFT3_9EURY</name>
<comment type="caution">
    <text evidence="2">The sequence shown here is derived from an EMBL/GenBank/DDBJ whole genome shotgun (WGS) entry which is preliminary data.</text>
</comment>
<proteinExistence type="predicted"/>
<accession>A0A482YFT3</accession>
<evidence type="ECO:0000313" key="2">
    <source>
        <dbReference type="EMBL" id="RZV12588.1"/>
    </source>
</evidence>